<dbReference type="EMBL" id="JBHRXV010000011">
    <property type="protein sequence ID" value="MFC3714193.1"/>
    <property type="molecule type" value="Genomic_DNA"/>
</dbReference>
<comment type="caution">
    <text evidence="2">The sequence shown here is derived from an EMBL/GenBank/DDBJ whole genome shotgun (WGS) entry which is preliminary data.</text>
</comment>
<dbReference type="Proteomes" id="UP001595615">
    <property type="component" value="Unassembled WGS sequence"/>
</dbReference>
<dbReference type="InterPro" id="IPR007791">
    <property type="entry name" value="DjlA_N"/>
</dbReference>
<evidence type="ECO:0000259" key="1">
    <source>
        <dbReference type="PROSITE" id="PS50076"/>
    </source>
</evidence>
<dbReference type="Gene3D" id="1.10.287.110">
    <property type="entry name" value="DnaJ domain"/>
    <property type="match status" value="1"/>
</dbReference>
<dbReference type="Pfam" id="PF00226">
    <property type="entry name" value="DnaJ"/>
    <property type="match status" value="1"/>
</dbReference>
<dbReference type="PANTHER" id="PTHR24074">
    <property type="entry name" value="CO-CHAPERONE PROTEIN DJLA"/>
    <property type="match status" value="1"/>
</dbReference>
<dbReference type="SMART" id="SM00271">
    <property type="entry name" value="DnaJ"/>
    <property type="match status" value="1"/>
</dbReference>
<dbReference type="InterPro" id="IPR036869">
    <property type="entry name" value="J_dom_sf"/>
</dbReference>
<dbReference type="InterPro" id="IPR001623">
    <property type="entry name" value="DnaJ_domain"/>
</dbReference>
<dbReference type="PRINTS" id="PR00625">
    <property type="entry name" value="JDOMAIN"/>
</dbReference>
<dbReference type="PROSITE" id="PS50076">
    <property type="entry name" value="DNAJ_2"/>
    <property type="match status" value="1"/>
</dbReference>
<dbReference type="RefSeq" id="WP_380863391.1">
    <property type="nucleotide sequence ID" value="NZ_JBHRXV010000011.1"/>
</dbReference>
<dbReference type="SUPFAM" id="SSF46565">
    <property type="entry name" value="Chaperone J-domain"/>
    <property type="match status" value="1"/>
</dbReference>
<name>A0ABV7XFZ8_9SPHN</name>
<feature type="domain" description="J" evidence="1">
    <location>
        <begin position="173"/>
        <end position="235"/>
    </location>
</feature>
<gene>
    <name evidence="2" type="ORF">ACFOMD_16610</name>
</gene>
<evidence type="ECO:0000313" key="3">
    <source>
        <dbReference type="Proteomes" id="UP001595615"/>
    </source>
</evidence>
<dbReference type="SUPFAM" id="SSF158682">
    <property type="entry name" value="TerB-like"/>
    <property type="match status" value="1"/>
</dbReference>
<reference evidence="3" key="1">
    <citation type="journal article" date="2019" name="Int. J. Syst. Evol. Microbiol.">
        <title>The Global Catalogue of Microorganisms (GCM) 10K type strain sequencing project: providing services to taxonomists for standard genome sequencing and annotation.</title>
        <authorList>
            <consortium name="The Broad Institute Genomics Platform"/>
            <consortium name="The Broad Institute Genome Sequencing Center for Infectious Disease"/>
            <person name="Wu L."/>
            <person name="Ma J."/>
        </authorList>
    </citation>
    <scope>NUCLEOTIDE SEQUENCE [LARGE SCALE GENOMIC DNA]</scope>
    <source>
        <strain evidence="3">KCTC 42644</strain>
    </source>
</reference>
<organism evidence="2 3">
    <name type="scientific">Sphingoaurantiacus capsulatus</name>
    <dbReference type="NCBI Taxonomy" id="1771310"/>
    <lineage>
        <taxon>Bacteria</taxon>
        <taxon>Pseudomonadati</taxon>
        <taxon>Pseudomonadota</taxon>
        <taxon>Alphaproteobacteria</taxon>
        <taxon>Sphingomonadales</taxon>
        <taxon>Sphingosinicellaceae</taxon>
        <taxon>Sphingoaurantiacus</taxon>
    </lineage>
</organism>
<sequence>MSIWHMLLTGATGVAVGGPLGALMRGLVARRTPSAARREKNQRRRQVAFTIAAIALAAKMARADGYASTEEFATFQRLFRVPEAERGNAERFYRMAQGSTAGFEAYADQAAKLLGEGSPVLEDLLEALMLIAVTDGVHPEEVNYLDQVATRFGFAPAEYARIKARHIAPSEDDPYVILGVEPGASPEQVRAAYRALVKAYHPDRHMADGTPPEFIRVAEHRMAAINTAYARIMKA</sequence>
<dbReference type="Pfam" id="PF05099">
    <property type="entry name" value="TerB"/>
    <property type="match status" value="1"/>
</dbReference>
<dbReference type="InterPro" id="IPR029024">
    <property type="entry name" value="TerB-like"/>
</dbReference>
<evidence type="ECO:0000313" key="2">
    <source>
        <dbReference type="EMBL" id="MFC3714193.1"/>
    </source>
</evidence>
<protein>
    <submittedName>
        <fullName evidence="2">TerB family tellurite resistance protein</fullName>
    </submittedName>
</protein>
<dbReference type="InterPro" id="IPR050817">
    <property type="entry name" value="DjlA_DnaK_co-chaperone"/>
</dbReference>
<keyword evidence="3" id="KW-1185">Reference proteome</keyword>
<dbReference type="Gene3D" id="1.10.3680.10">
    <property type="entry name" value="TerB-like"/>
    <property type="match status" value="1"/>
</dbReference>
<dbReference type="CDD" id="cd06257">
    <property type="entry name" value="DnaJ"/>
    <property type="match status" value="1"/>
</dbReference>
<proteinExistence type="predicted"/>
<accession>A0ABV7XFZ8</accession>